<sequence>MSRAAVIRALAPIAPPCFSTRSQWVVYLEDAAAEQRPGHAPGPLIFEAGKAVRFNTAFSFCADCTDRHEGAMRAAGRCQPRFLLTLPVPVKEPA</sequence>
<name>A0ABY4SDH1_AQUTE</name>
<proteinExistence type="predicted"/>
<dbReference type="EMBL" id="CP097636">
    <property type="protein sequence ID" value="URI11044.1"/>
    <property type="molecule type" value="Genomic_DNA"/>
</dbReference>
<gene>
    <name evidence="1" type="ORF">MW290_18925</name>
</gene>
<reference evidence="1" key="1">
    <citation type="submission" date="2022-05" db="EMBL/GenBank/DDBJ databases">
        <title>An RpoN-dependent PEP-CTERM gene is involved in floc formation of an Aquincola tertiaricarbonis strain.</title>
        <authorList>
            <person name="Qiu D."/>
            <person name="Xia M."/>
        </authorList>
    </citation>
    <scope>NUCLEOTIDE SEQUENCE</scope>
    <source>
        <strain evidence="1">RN12</strain>
    </source>
</reference>
<protein>
    <submittedName>
        <fullName evidence="1">Uncharacterized protein</fullName>
    </submittedName>
</protein>
<organism evidence="1 2">
    <name type="scientific">Aquincola tertiaricarbonis</name>
    <dbReference type="NCBI Taxonomy" id="391953"/>
    <lineage>
        <taxon>Bacteria</taxon>
        <taxon>Pseudomonadati</taxon>
        <taxon>Pseudomonadota</taxon>
        <taxon>Betaproteobacteria</taxon>
        <taxon>Burkholderiales</taxon>
        <taxon>Sphaerotilaceae</taxon>
        <taxon>Aquincola</taxon>
    </lineage>
</organism>
<keyword evidence="2" id="KW-1185">Reference proteome</keyword>
<evidence type="ECO:0000313" key="1">
    <source>
        <dbReference type="EMBL" id="URI11044.1"/>
    </source>
</evidence>
<accession>A0ABY4SDH1</accession>
<dbReference type="Proteomes" id="UP001056201">
    <property type="component" value="Chromosome 2"/>
</dbReference>
<evidence type="ECO:0000313" key="2">
    <source>
        <dbReference type="Proteomes" id="UP001056201"/>
    </source>
</evidence>
<dbReference type="RefSeq" id="WP_250199242.1">
    <property type="nucleotide sequence ID" value="NZ_CP097636.1"/>
</dbReference>